<dbReference type="InterPro" id="IPR037238">
    <property type="entry name" value="YbiA-like_sf"/>
</dbReference>
<feature type="domain" description="NADAR" evidence="3">
    <location>
        <begin position="3"/>
        <end position="144"/>
    </location>
</feature>
<dbReference type="Pfam" id="PF08719">
    <property type="entry name" value="NADAR"/>
    <property type="match status" value="1"/>
</dbReference>
<dbReference type="AlphaFoldDB" id="A0A0M0FBY0"/>
<comment type="catalytic activity">
    <reaction evidence="1">
        <text>5-amino-6-(5-phospho-D-ribosylamino)uracil + H2O = 5,6-diaminouracil + D-ribose 5-phosphate</text>
        <dbReference type="Rhea" id="RHEA:55020"/>
        <dbReference type="ChEBI" id="CHEBI:15377"/>
        <dbReference type="ChEBI" id="CHEBI:46252"/>
        <dbReference type="ChEBI" id="CHEBI:58453"/>
        <dbReference type="ChEBI" id="CHEBI:78346"/>
    </reaction>
</comment>
<dbReference type="CDD" id="cd15457">
    <property type="entry name" value="NADAR"/>
    <property type="match status" value="1"/>
</dbReference>
<dbReference type="EMBL" id="ATNL01000006">
    <property type="protein sequence ID" value="KON75095.1"/>
    <property type="molecule type" value="Genomic_DNA"/>
</dbReference>
<gene>
    <name evidence="4" type="ORF">M768_03900</name>
</gene>
<name>A0A0M0FBY0_CELCE</name>
<reference evidence="4 5" key="1">
    <citation type="journal article" date="2015" name="Sci. Rep.">
        <title>Functional and structural properties of a novel cellulosome-like multienzyme complex: efficient glycoside hydrolysis of water-insoluble 7-xylosyl-10-deacetylpaclitaxel.</title>
        <authorList>
            <person name="Dou T.Y."/>
            <person name="Luan H.W."/>
            <person name="Ge G.B."/>
            <person name="Dong M.M."/>
            <person name="Zou H.F."/>
            <person name="He Y.Q."/>
            <person name="Cui P."/>
            <person name="Wang J.Y."/>
            <person name="Hao D.C."/>
            <person name="Yang S.L."/>
            <person name="Yang L."/>
        </authorList>
    </citation>
    <scope>NUCLEOTIDE SEQUENCE [LARGE SCALE GENOMIC DNA]</scope>
    <source>
        <strain evidence="4 5">F16</strain>
    </source>
</reference>
<proteinExistence type="predicted"/>
<dbReference type="InterPro" id="IPR012816">
    <property type="entry name" value="NADAR"/>
</dbReference>
<keyword evidence="5" id="KW-1185">Reference proteome</keyword>
<evidence type="ECO:0000313" key="5">
    <source>
        <dbReference type="Proteomes" id="UP000037387"/>
    </source>
</evidence>
<evidence type="ECO:0000259" key="3">
    <source>
        <dbReference type="Pfam" id="PF08719"/>
    </source>
</evidence>
<dbReference type="Proteomes" id="UP000037387">
    <property type="component" value="Unassembled WGS sequence"/>
</dbReference>
<sequence length="147" mass="16226">MDQSCLSQWWPVRFEVDGESFGSAEQYMMWRKARLFGDDVSARAILEARSAAHAKALGRGVRDFDDDVWLKHRWEVVVAGSVAKFRAADAIGAYLRSTRERVLAEASPVDKIWGIGLAANSPDAALPHRWPGTNLLGSALMEARGVV</sequence>
<comment type="caution">
    <text evidence="4">The sequence shown here is derived from an EMBL/GenBank/DDBJ whole genome shotgun (WGS) entry which is preliminary data.</text>
</comment>
<dbReference type="NCBIfam" id="TIGR02464">
    <property type="entry name" value="ribofla_fusion"/>
    <property type="match status" value="1"/>
</dbReference>
<dbReference type="SUPFAM" id="SSF143990">
    <property type="entry name" value="YbiA-like"/>
    <property type="match status" value="1"/>
</dbReference>
<evidence type="ECO:0000256" key="2">
    <source>
        <dbReference type="ARBA" id="ARBA00000751"/>
    </source>
</evidence>
<dbReference type="PATRIC" id="fig|1350482.3.peg.765"/>
<organism evidence="4 5">
    <name type="scientific">Cellulosimicrobium cellulans F16</name>
    <dbReference type="NCBI Taxonomy" id="1350482"/>
    <lineage>
        <taxon>Bacteria</taxon>
        <taxon>Bacillati</taxon>
        <taxon>Actinomycetota</taxon>
        <taxon>Actinomycetes</taxon>
        <taxon>Micrococcales</taxon>
        <taxon>Promicromonosporaceae</taxon>
        <taxon>Cellulosimicrobium</taxon>
    </lineage>
</organism>
<comment type="catalytic activity">
    <reaction evidence="2">
        <text>2,5-diamino-6-hydroxy-4-(5-phosphoribosylamino)-pyrimidine + H2O = 2,5,6-triamino-4-hydroxypyrimidine + D-ribose 5-phosphate</text>
        <dbReference type="Rhea" id="RHEA:23436"/>
        <dbReference type="ChEBI" id="CHEBI:15377"/>
        <dbReference type="ChEBI" id="CHEBI:58614"/>
        <dbReference type="ChEBI" id="CHEBI:78346"/>
        <dbReference type="ChEBI" id="CHEBI:137796"/>
    </reaction>
</comment>
<evidence type="ECO:0000256" key="1">
    <source>
        <dbReference type="ARBA" id="ARBA00000022"/>
    </source>
</evidence>
<protein>
    <recommendedName>
        <fullName evidence="3">NADAR domain-containing protein</fullName>
    </recommendedName>
</protein>
<accession>A0A0M0FBY0</accession>
<dbReference type="Gene3D" id="1.10.357.40">
    <property type="entry name" value="YbiA-like"/>
    <property type="match status" value="1"/>
</dbReference>
<evidence type="ECO:0000313" key="4">
    <source>
        <dbReference type="EMBL" id="KON75095.1"/>
    </source>
</evidence>